<keyword evidence="3 10" id="KW-0812">Transmembrane</keyword>
<dbReference type="PROSITE" id="PS00018">
    <property type="entry name" value="EF_HAND_1"/>
    <property type="match status" value="1"/>
</dbReference>
<dbReference type="InterPro" id="IPR018247">
    <property type="entry name" value="EF_Hand_1_Ca_BS"/>
</dbReference>
<reference evidence="13 14" key="1">
    <citation type="submission" date="2024-10" db="EMBL/GenBank/DDBJ databases">
        <title>Updated reference genomes for cyclostephanoid diatoms.</title>
        <authorList>
            <person name="Roberts W.R."/>
            <person name="Alverson A.J."/>
        </authorList>
    </citation>
    <scope>NUCLEOTIDE SEQUENCE [LARGE SCALE GENOMIC DNA]</scope>
    <source>
        <strain evidence="13 14">AJA010-31</strain>
    </source>
</reference>
<sequence length="527" mass="59464">MNRCQSVARACQLGSSTVCHTLKSLRRSHWICGSISDQLIFSSKPDKGYPLANHRFGQQRRCNSSPAASNGIENPLAPTSSNLEPDTYAVAKITPLTTAMPNSPRSLKLTTKNLSIEQILNEAPGTHARDFFSLSLTSVGEAASRKKRARYSANKIHPWFVLPRETEIIMAFGCVRAIINRKSAIIFDAHKPTIKQQARRICENVQRKDYFTMSGGQILFHNNNNNNKKAHFEINMVEEIIREVCTMYNRRIRLYEPIVNSLMDRVSNDTFSPSGLYKLVPVKDSLQRFEMNVKGAIRCITDLLESDEDMNNLLLTEQSIARKNNEVLDIESHASVELLLEEYGRQLNSILLEIDYLLQRVQSKQDILALSMDAYRNRMIRMNLYLSVGGVSLGFGTAIAGFFGMNLISGLEESPGVFEMVVLSSCLFGGGFAGACVSFLEGSKTQAKTIENLNQIEVLNRALSDMPALDHSFELMLKEKGPLTKEKFRETIYASEPDYIRDDEVDYLFDLLDYSKNQEIDKDDFQM</sequence>
<comment type="subcellular location">
    <subcellularLocation>
        <location evidence="1">Membrane</location>
        <topology evidence="1">Multi-pass membrane protein</topology>
    </subcellularLocation>
    <subcellularLocation>
        <location evidence="10">Mitochondrion inner membrane</location>
        <topology evidence="10">Multi-pass membrane protein</topology>
    </subcellularLocation>
</comment>
<feature type="transmembrane region" description="Helical" evidence="10">
    <location>
        <begin position="384"/>
        <end position="408"/>
    </location>
</feature>
<dbReference type="SUPFAM" id="SSF47473">
    <property type="entry name" value="EF-hand"/>
    <property type="match status" value="1"/>
</dbReference>
<keyword evidence="4" id="KW-0106">Calcium</keyword>
<comment type="similarity">
    <text evidence="10">Belongs to the CorA metal ion transporter (MIT) (TC 1.A.35) family.</text>
</comment>
<dbReference type="Gene3D" id="1.20.58.340">
    <property type="entry name" value="Magnesium transport protein CorA, transmembrane region"/>
    <property type="match status" value="1"/>
</dbReference>
<gene>
    <name evidence="13" type="ORF">ACHAWO_006665</name>
</gene>
<evidence type="ECO:0000256" key="9">
    <source>
        <dbReference type="ARBA" id="ARBA00023136"/>
    </source>
</evidence>
<keyword evidence="7 10" id="KW-1133">Transmembrane helix</keyword>
<keyword evidence="5 10" id="KW-0460">Magnesium</keyword>
<dbReference type="Proteomes" id="UP001530400">
    <property type="component" value="Unassembled WGS sequence"/>
</dbReference>
<evidence type="ECO:0000256" key="1">
    <source>
        <dbReference type="ARBA" id="ARBA00004141"/>
    </source>
</evidence>
<evidence type="ECO:0000259" key="12">
    <source>
        <dbReference type="PROSITE" id="PS50222"/>
    </source>
</evidence>
<dbReference type="GO" id="GO:0006811">
    <property type="term" value="P:monoatomic ion transport"/>
    <property type="evidence" value="ECO:0007669"/>
    <property type="project" value="UniProtKB-KW"/>
</dbReference>
<dbReference type="AlphaFoldDB" id="A0ABD3QAM9"/>
<dbReference type="PROSITE" id="PS50222">
    <property type="entry name" value="EF_HAND_2"/>
    <property type="match status" value="1"/>
</dbReference>
<keyword evidence="6" id="KW-0809">Transit peptide</keyword>
<dbReference type="Pfam" id="PF22099">
    <property type="entry name" value="MRS2-like"/>
    <property type="match status" value="1"/>
</dbReference>
<evidence type="ECO:0000256" key="5">
    <source>
        <dbReference type="ARBA" id="ARBA00022842"/>
    </source>
</evidence>
<comment type="caution">
    <text evidence="13">The sequence shown here is derived from an EMBL/GenBank/DDBJ whole genome shotgun (WGS) entry which is preliminary data.</text>
</comment>
<organism evidence="13 14">
    <name type="scientific">Cyclotella atomus</name>
    <dbReference type="NCBI Taxonomy" id="382360"/>
    <lineage>
        <taxon>Eukaryota</taxon>
        <taxon>Sar</taxon>
        <taxon>Stramenopiles</taxon>
        <taxon>Ochrophyta</taxon>
        <taxon>Bacillariophyta</taxon>
        <taxon>Coscinodiscophyceae</taxon>
        <taxon>Thalassiosirophycidae</taxon>
        <taxon>Stephanodiscales</taxon>
        <taxon>Stephanodiscaceae</taxon>
        <taxon>Cyclotella</taxon>
    </lineage>
</organism>
<evidence type="ECO:0000313" key="13">
    <source>
        <dbReference type="EMBL" id="KAL3797029.1"/>
    </source>
</evidence>
<dbReference type="InterPro" id="IPR039204">
    <property type="entry name" value="MRS2-like"/>
</dbReference>
<evidence type="ECO:0000256" key="6">
    <source>
        <dbReference type="ARBA" id="ARBA00022946"/>
    </source>
</evidence>
<dbReference type="EMBL" id="JALLPJ020000268">
    <property type="protein sequence ID" value="KAL3797029.1"/>
    <property type="molecule type" value="Genomic_DNA"/>
</dbReference>
<evidence type="ECO:0000256" key="4">
    <source>
        <dbReference type="ARBA" id="ARBA00022837"/>
    </source>
</evidence>
<evidence type="ECO:0000256" key="3">
    <source>
        <dbReference type="ARBA" id="ARBA00022692"/>
    </source>
</evidence>
<protein>
    <recommendedName>
        <fullName evidence="10">Magnesium transporter</fullName>
    </recommendedName>
</protein>
<evidence type="ECO:0000256" key="8">
    <source>
        <dbReference type="ARBA" id="ARBA00023065"/>
    </source>
</evidence>
<keyword evidence="8 10" id="KW-0406">Ion transport</keyword>
<dbReference type="PANTHER" id="PTHR13890">
    <property type="entry name" value="RNA SPLICING PROTEIN MRS2, MITOCHONDRIAL"/>
    <property type="match status" value="1"/>
</dbReference>
<dbReference type="InterPro" id="IPR011992">
    <property type="entry name" value="EF-hand-dom_pair"/>
</dbReference>
<evidence type="ECO:0000256" key="2">
    <source>
        <dbReference type="ARBA" id="ARBA00022448"/>
    </source>
</evidence>
<feature type="region of interest" description="Disordered" evidence="11">
    <location>
        <begin position="61"/>
        <end position="83"/>
    </location>
</feature>
<keyword evidence="10" id="KW-0999">Mitochondrion inner membrane</keyword>
<dbReference type="PANTHER" id="PTHR13890:SF0">
    <property type="entry name" value="MAGNESIUM TRANSPORTER MRS2 HOMOLOG, MITOCHONDRIAL"/>
    <property type="match status" value="1"/>
</dbReference>
<dbReference type="CDD" id="cd12823">
    <property type="entry name" value="Mrs2_Mfm1p-like"/>
    <property type="match status" value="1"/>
</dbReference>
<keyword evidence="2 10" id="KW-0813">Transport</keyword>
<proteinExistence type="inferred from homology"/>
<feature type="domain" description="EF-hand" evidence="12">
    <location>
        <begin position="500"/>
        <end position="527"/>
    </location>
</feature>
<evidence type="ECO:0000313" key="14">
    <source>
        <dbReference type="Proteomes" id="UP001530400"/>
    </source>
</evidence>
<keyword evidence="14" id="KW-1185">Reference proteome</keyword>
<dbReference type="GO" id="GO:0005743">
    <property type="term" value="C:mitochondrial inner membrane"/>
    <property type="evidence" value="ECO:0007669"/>
    <property type="project" value="UniProtKB-SubCell"/>
</dbReference>
<keyword evidence="10" id="KW-0496">Mitochondrion</keyword>
<evidence type="ECO:0000256" key="7">
    <source>
        <dbReference type="ARBA" id="ARBA00022989"/>
    </source>
</evidence>
<evidence type="ECO:0000256" key="11">
    <source>
        <dbReference type="SAM" id="MobiDB-lite"/>
    </source>
</evidence>
<dbReference type="InterPro" id="IPR002048">
    <property type="entry name" value="EF_hand_dom"/>
</dbReference>
<keyword evidence="9 10" id="KW-0472">Membrane</keyword>
<accession>A0ABD3QAM9</accession>
<evidence type="ECO:0000256" key="10">
    <source>
        <dbReference type="RuleBase" id="RU366042"/>
    </source>
</evidence>
<feature type="transmembrane region" description="Helical" evidence="10">
    <location>
        <begin position="420"/>
        <end position="440"/>
    </location>
</feature>
<name>A0ABD3QAM9_9STRA</name>